<accession>A0ABP7DAJ3</accession>
<name>A0ABP7DAJ3_9MICC</name>
<dbReference type="NCBIfam" id="TIGR03089">
    <property type="entry name" value="TIGR03089 family protein"/>
    <property type="match status" value="1"/>
</dbReference>
<evidence type="ECO:0000313" key="1">
    <source>
        <dbReference type="EMBL" id="GAA3701491.1"/>
    </source>
</evidence>
<sequence length="256" mass="26246">MTGKSSPSDHLPFTGAEDVLRPLRASAAPLLVWHGAGGERVELSGRVFDNWVAKSANLLAEEFDVEPGTAVVLDLPPHWKSLALAFAAWQRGAEVRLDPAAPADLLVTDRPAEAAALRASAGTAGGDVLAVALGSLALAFDGDLPPGAVDFAAEVRGYGDLCEPESTLPAGTALVAGDGGVSYDELFRPASDGLEGRVPDAGTAGLATESLERAVRTAVALFTRGDALVLFGRDRTGAGAEASQRLLDQEGATVLP</sequence>
<organism evidence="1 2">
    <name type="scientific">Zhihengliuella alba</name>
    <dbReference type="NCBI Taxonomy" id="547018"/>
    <lineage>
        <taxon>Bacteria</taxon>
        <taxon>Bacillati</taxon>
        <taxon>Actinomycetota</taxon>
        <taxon>Actinomycetes</taxon>
        <taxon>Micrococcales</taxon>
        <taxon>Micrococcaceae</taxon>
        <taxon>Zhihengliuella</taxon>
    </lineage>
</organism>
<dbReference type="SUPFAM" id="SSF56801">
    <property type="entry name" value="Acetyl-CoA synthetase-like"/>
    <property type="match status" value="1"/>
</dbReference>
<dbReference type="RefSeq" id="WP_344882021.1">
    <property type="nucleotide sequence ID" value="NZ_BAABCJ010000002.1"/>
</dbReference>
<protein>
    <submittedName>
        <fullName evidence="1">TIGR03089 family protein</fullName>
    </submittedName>
</protein>
<dbReference type="EMBL" id="BAABCJ010000002">
    <property type="protein sequence ID" value="GAA3701491.1"/>
    <property type="molecule type" value="Genomic_DNA"/>
</dbReference>
<comment type="caution">
    <text evidence="1">The sequence shown here is derived from an EMBL/GenBank/DDBJ whole genome shotgun (WGS) entry which is preliminary data.</text>
</comment>
<evidence type="ECO:0000313" key="2">
    <source>
        <dbReference type="Proteomes" id="UP001501536"/>
    </source>
</evidence>
<keyword evidence="2" id="KW-1185">Reference proteome</keyword>
<proteinExistence type="predicted"/>
<reference evidence="2" key="1">
    <citation type="journal article" date="2019" name="Int. J. Syst. Evol. Microbiol.">
        <title>The Global Catalogue of Microorganisms (GCM) 10K type strain sequencing project: providing services to taxonomists for standard genome sequencing and annotation.</title>
        <authorList>
            <consortium name="The Broad Institute Genomics Platform"/>
            <consortium name="The Broad Institute Genome Sequencing Center for Infectious Disease"/>
            <person name="Wu L."/>
            <person name="Ma J."/>
        </authorList>
    </citation>
    <scope>NUCLEOTIDE SEQUENCE [LARGE SCALE GENOMIC DNA]</scope>
    <source>
        <strain evidence="2">JCM 16961</strain>
    </source>
</reference>
<dbReference type="Proteomes" id="UP001501536">
    <property type="component" value="Unassembled WGS sequence"/>
</dbReference>
<dbReference type="InterPro" id="IPR017523">
    <property type="entry name" value="Rv3268"/>
</dbReference>
<gene>
    <name evidence="1" type="ORF">GCM10022377_13900</name>
</gene>